<organism evidence="1 2">
    <name type="scientific">Russula earlei</name>
    <dbReference type="NCBI Taxonomy" id="71964"/>
    <lineage>
        <taxon>Eukaryota</taxon>
        <taxon>Fungi</taxon>
        <taxon>Dikarya</taxon>
        <taxon>Basidiomycota</taxon>
        <taxon>Agaricomycotina</taxon>
        <taxon>Agaricomycetes</taxon>
        <taxon>Russulales</taxon>
        <taxon>Russulaceae</taxon>
        <taxon>Russula</taxon>
    </lineage>
</organism>
<evidence type="ECO:0000313" key="2">
    <source>
        <dbReference type="Proteomes" id="UP001207468"/>
    </source>
</evidence>
<dbReference type="EMBL" id="JAGFNK010000187">
    <property type="protein sequence ID" value="KAI9460448.1"/>
    <property type="molecule type" value="Genomic_DNA"/>
</dbReference>
<gene>
    <name evidence="1" type="ORF">F5148DRAFT_1369218</name>
</gene>
<proteinExistence type="predicted"/>
<comment type="caution">
    <text evidence="1">The sequence shown here is derived from an EMBL/GenBank/DDBJ whole genome shotgun (WGS) entry which is preliminary data.</text>
</comment>
<protein>
    <submittedName>
        <fullName evidence="1">Uncharacterized protein</fullName>
    </submittedName>
</protein>
<accession>A0ACC0U4A7</accession>
<sequence>MCWCHATRRLAGMPNSAKITSCVSAAGNASGACASTRDIGDNDLDDSRSGAEEEMSLSGGAVTSARHMDGGVDGAAGAAGIGRSRRIRSIPDWLTPPPFHGASTVSGSPQPPRSPSITDSVFDAWHVTDFTHSRQRSGEQPAEITANLHSLRFRIQEASLGEVQMIHGALSVFVHAVRCYKLVAVLCFAHEANCGAVDHSPPNATSSLTSFRPYRDVKRVSPCPKSSLLPCAARSSNTIGGPSQFSLEVGPSQDRVTIDTLPDDVLLQIFRFYLNRWENEWHTLVHVCQRWRSIVFASPRHLNLQIEYSGKRPLSEMLDVWPVLPVAIDYSRNSSWRYLKNVAGALESEHHRICQITLPPIPTSQWERFSAAMQKPFPVLTYLWFGVKWFGVEDNTVTPLSDSFLGGSTPLLQELSLNNCPFQGLPKLLLSANQLVSLNLSKIPRSGHISPQDLGTALSVMSRLKTLLLGFRSPLYPERRPPPPLTRSVLPALTDLEFKGVYGYLEDLLAQIELPFLDSLRITFYMDIDFVFVLPQLHRLISHSKYFKTCDRATVRSFDLGSLIKIFRGLVACVCIACPDLQLNLSPLQFDTTRDRGS</sequence>
<reference evidence="1" key="1">
    <citation type="submission" date="2021-03" db="EMBL/GenBank/DDBJ databases">
        <title>Evolutionary priming and transition to the ectomycorrhizal habit in an iconic lineage of mushroom-forming fungi: is preadaptation a requirement?</title>
        <authorList>
            <consortium name="DOE Joint Genome Institute"/>
            <person name="Looney B.P."/>
            <person name="Miyauchi S."/>
            <person name="Morin E."/>
            <person name="Drula E."/>
            <person name="Courty P.E."/>
            <person name="Chicoki N."/>
            <person name="Fauchery L."/>
            <person name="Kohler A."/>
            <person name="Kuo A."/>
            <person name="LaButti K."/>
            <person name="Pangilinan J."/>
            <person name="Lipzen A."/>
            <person name="Riley R."/>
            <person name="Andreopoulos W."/>
            <person name="He G."/>
            <person name="Johnson J."/>
            <person name="Barry K.W."/>
            <person name="Grigoriev I.V."/>
            <person name="Nagy L."/>
            <person name="Hibbett D."/>
            <person name="Henrissat B."/>
            <person name="Matheny P.B."/>
            <person name="Labbe J."/>
            <person name="Martin A.F."/>
        </authorList>
    </citation>
    <scope>NUCLEOTIDE SEQUENCE</scope>
    <source>
        <strain evidence="1">BPL698</strain>
    </source>
</reference>
<keyword evidence="2" id="KW-1185">Reference proteome</keyword>
<evidence type="ECO:0000313" key="1">
    <source>
        <dbReference type="EMBL" id="KAI9460448.1"/>
    </source>
</evidence>
<name>A0ACC0U4A7_9AGAM</name>
<dbReference type="Proteomes" id="UP001207468">
    <property type="component" value="Unassembled WGS sequence"/>
</dbReference>